<feature type="region of interest" description="Disordered" evidence="1">
    <location>
        <begin position="31"/>
        <end position="56"/>
    </location>
</feature>
<evidence type="ECO:0000313" key="3">
    <source>
        <dbReference type="Proteomes" id="UP000585474"/>
    </source>
</evidence>
<evidence type="ECO:0000256" key="1">
    <source>
        <dbReference type="SAM" id="MobiDB-lite"/>
    </source>
</evidence>
<evidence type="ECO:0000313" key="2">
    <source>
        <dbReference type="EMBL" id="GFY96414.1"/>
    </source>
</evidence>
<feature type="compositionally biased region" description="Polar residues" evidence="1">
    <location>
        <begin position="31"/>
        <end position="42"/>
    </location>
</feature>
<keyword evidence="3" id="KW-1185">Reference proteome</keyword>
<organism evidence="2 3">
    <name type="scientific">Actinidia rufa</name>
    <dbReference type="NCBI Taxonomy" id="165716"/>
    <lineage>
        <taxon>Eukaryota</taxon>
        <taxon>Viridiplantae</taxon>
        <taxon>Streptophyta</taxon>
        <taxon>Embryophyta</taxon>
        <taxon>Tracheophyta</taxon>
        <taxon>Spermatophyta</taxon>
        <taxon>Magnoliopsida</taxon>
        <taxon>eudicotyledons</taxon>
        <taxon>Gunneridae</taxon>
        <taxon>Pentapetalae</taxon>
        <taxon>asterids</taxon>
        <taxon>Ericales</taxon>
        <taxon>Actinidiaceae</taxon>
        <taxon>Actinidia</taxon>
    </lineage>
</organism>
<name>A0A7J0FCJ1_9ERIC</name>
<reference evidence="2 3" key="1">
    <citation type="submission" date="2019-07" db="EMBL/GenBank/DDBJ databases">
        <title>De Novo Assembly of kiwifruit Actinidia rufa.</title>
        <authorList>
            <person name="Sugita-Konishi S."/>
            <person name="Sato K."/>
            <person name="Mori E."/>
            <person name="Abe Y."/>
            <person name="Kisaki G."/>
            <person name="Hamano K."/>
            <person name="Suezawa K."/>
            <person name="Otani M."/>
            <person name="Fukuda T."/>
            <person name="Manabe T."/>
            <person name="Gomi K."/>
            <person name="Tabuchi M."/>
            <person name="Akimitsu K."/>
            <person name="Kataoka I."/>
        </authorList>
    </citation>
    <scope>NUCLEOTIDE SEQUENCE [LARGE SCALE GENOMIC DNA]</scope>
    <source>
        <strain evidence="3">cv. Fuchu</strain>
    </source>
</reference>
<dbReference type="AlphaFoldDB" id="A0A7J0FCJ1"/>
<gene>
    <name evidence="2" type="ORF">Acr_11g0007200</name>
</gene>
<dbReference type="Proteomes" id="UP000585474">
    <property type="component" value="Unassembled WGS sequence"/>
</dbReference>
<comment type="caution">
    <text evidence="2">The sequence shown here is derived from an EMBL/GenBank/DDBJ whole genome shotgun (WGS) entry which is preliminary data.</text>
</comment>
<accession>A0A7J0FCJ1</accession>
<sequence length="147" mass="16328">MHSRFEVGDLGNLEDFLPSWITAHLGEGSSSFMTDEITQSPDSPREDPPTPEDVPMVAVPLRSLSPNPMVFCKENKGEDRPADDVPTSSGDVGSFLAYVEGLVIDVIGLVLDQYFDHFENHHPNDVRGEIIEFSELVLKEEVVDCLR</sequence>
<protein>
    <submittedName>
        <fullName evidence="2">Uncharacterized protein</fullName>
    </submittedName>
</protein>
<dbReference type="EMBL" id="BJWL01000011">
    <property type="protein sequence ID" value="GFY96414.1"/>
    <property type="molecule type" value="Genomic_DNA"/>
</dbReference>
<proteinExistence type="predicted"/>